<feature type="region of interest" description="Disordered" evidence="1">
    <location>
        <begin position="1"/>
        <end position="61"/>
    </location>
</feature>
<evidence type="ECO:0000313" key="2">
    <source>
        <dbReference type="EMBL" id="BDM74132.1"/>
    </source>
</evidence>
<evidence type="ECO:0000313" key="3">
    <source>
        <dbReference type="Proteomes" id="UP001059597"/>
    </source>
</evidence>
<reference evidence="2" key="1">
    <citation type="submission" date="2022-06" db="EMBL/GenBank/DDBJ databases">
        <title>Complete genome sequence of Streptomyces nigrescens HEK616.</title>
        <authorList>
            <person name="Asamizu S."/>
            <person name="Onaka H."/>
        </authorList>
    </citation>
    <scope>NUCLEOTIDE SEQUENCE</scope>
    <source>
        <strain evidence="2">HEK616</strain>
        <plasmid evidence="2">SNP1</plasmid>
    </source>
</reference>
<name>A0ABM8A644_STRNI</name>
<geneLocation type="plasmid" evidence="2 3">
    <name>SNP1</name>
</geneLocation>
<gene>
    <name evidence="2" type="ORF">HEK616_76190</name>
</gene>
<keyword evidence="2" id="KW-0614">Plasmid</keyword>
<protein>
    <submittedName>
        <fullName evidence="2">Uncharacterized protein</fullName>
    </submittedName>
</protein>
<sequence length="266" mass="28635">MVTEMSDMQDERPGEDPGEGGRNGTDNGSDEVLPKLGSHAVLTMSFPPFPPPGGSDEPGLVPHDPVRARQVVEELGTVEEVLEQLPDRPIADLPYPEVRADLELVAVGCWGNVVHIIEPALGSDLLTDAMTEEVRRQRARHPEARIVGSVDMDYGNSFLEDVVDLPGGVESYAGGWDCDDEWDVVGDPEEVLRAIGIDREAAAEAGFDLDEEPCDRVWSDLGVLAIWGLPGGPGVGPGAGGRQVSVFRVRRTSGAAFDLEEVWFGR</sequence>
<evidence type="ECO:0000256" key="1">
    <source>
        <dbReference type="SAM" id="MobiDB-lite"/>
    </source>
</evidence>
<dbReference type="Proteomes" id="UP001059597">
    <property type="component" value="Plasmid SNP1"/>
</dbReference>
<dbReference type="Pfam" id="PF19859">
    <property type="entry name" value="DUF6333"/>
    <property type="match status" value="1"/>
</dbReference>
<proteinExistence type="predicted"/>
<keyword evidence="3" id="KW-1185">Reference proteome</keyword>
<accession>A0ABM8A644</accession>
<dbReference type="EMBL" id="AP026074">
    <property type="protein sequence ID" value="BDM74132.1"/>
    <property type="molecule type" value="Genomic_DNA"/>
</dbReference>
<organism evidence="2 3">
    <name type="scientific">Streptomyces nigrescens</name>
    <dbReference type="NCBI Taxonomy" id="1920"/>
    <lineage>
        <taxon>Bacteria</taxon>
        <taxon>Bacillati</taxon>
        <taxon>Actinomycetota</taxon>
        <taxon>Actinomycetes</taxon>
        <taxon>Kitasatosporales</taxon>
        <taxon>Streptomycetaceae</taxon>
        <taxon>Streptomyces</taxon>
    </lineage>
</organism>